<dbReference type="CDD" id="cd02947">
    <property type="entry name" value="TRX_family"/>
    <property type="match status" value="1"/>
</dbReference>
<evidence type="ECO:0000313" key="2">
    <source>
        <dbReference type="EMBL" id="MFC7317167.1"/>
    </source>
</evidence>
<dbReference type="Proteomes" id="UP001596547">
    <property type="component" value="Unassembled WGS sequence"/>
</dbReference>
<organism evidence="2 3">
    <name type="scientific">Halomarina halobia</name>
    <dbReference type="NCBI Taxonomy" id="3033386"/>
    <lineage>
        <taxon>Archaea</taxon>
        <taxon>Methanobacteriati</taxon>
        <taxon>Methanobacteriota</taxon>
        <taxon>Stenosarchaea group</taxon>
        <taxon>Halobacteria</taxon>
        <taxon>Halobacteriales</taxon>
        <taxon>Natronomonadaceae</taxon>
        <taxon>Halomarina</taxon>
    </lineage>
</organism>
<dbReference type="EMBL" id="JBHTBF010000002">
    <property type="protein sequence ID" value="MFC7317167.1"/>
    <property type="molecule type" value="Genomic_DNA"/>
</dbReference>
<dbReference type="AlphaFoldDB" id="A0ABD6AA13"/>
<dbReference type="InterPro" id="IPR036249">
    <property type="entry name" value="Thioredoxin-like_sf"/>
</dbReference>
<dbReference type="SUPFAM" id="SSF52833">
    <property type="entry name" value="Thioredoxin-like"/>
    <property type="match status" value="1"/>
</dbReference>
<evidence type="ECO:0000259" key="1">
    <source>
        <dbReference type="PROSITE" id="PS51352"/>
    </source>
</evidence>
<dbReference type="RefSeq" id="WP_276303581.1">
    <property type="nucleotide sequence ID" value="NZ_CP119992.1"/>
</dbReference>
<dbReference type="PANTHER" id="PTHR43601:SF3">
    <property type="entry name" value="THIOREDOXIN, MITOCHONDRIAL"/>
    <property type="match status" value="1"/>
</dbReference>
<name>A0ABD6AA13_9EURY</name>
<accession>A0ABD6AA13</accession>
<sequence>MTDTTAETDPLAAARERPDRPVRLRDGDDLDALVAAHDLVLVDFHTKGCTLCRSIEPVLGNVARATDAVVALLNPREDLPLVEEYAIRSVPTLVLFERGEVVDRLAEGFRGTEAIVAFVERRGEGGEGREYE</sequence>
<dbReference type="GeneID" id="79316178"/>
<dbReference type="PROSITE" id="PS51352">
    <property type="entry name" value="THIOREDOXIN_2"/>
    <property type="match status" value="1"/>
</dbReference>
<gene>
    <name evidence="2" type="ORF">ACFQPE_10210</name>
</gene>
<protein>
    <submittedName>
        <fullName evidence="2">Thioredoxin family protein</fullName>
    </submittedName>
</protein>
<keyword evidence="3" id="KW-1185">Reference proteome</keyword>
<dbReference type="Gene3D" id="3.40.30.10">
    <property type="entry name" value="Glutaredoxin"/>
    <property type="match status" value="1"/>
</dbReference>
<feature type="domain" description="Thioredoxin" evidence="1">
    <location>
        <begin position="11"/>
        <end position="124"/>
    </location>
</feature>
<dbReference type="PANTHER" id="PTHR43601">
    <property type="entry name" value="THIOREDOXIN, MITOCHONDRIAL"/>
    <property type="match status" value="1"/>
</dbReference>
<comment type="caution">
    <text evidence="2">The sequence shown here is derived from an EMBL/GenBank/DDBJ whole genome shotgun (WGS) entry which is preliminary data.</text>
</comment>
<dbReference type="InterPro" id="IPR013766">
    <property type="entry name" value="Thioredoxin_domain"/>
</dbReference>
<reference evidence="2 3" key="1">
    <citation type="journal article" date="2019" name="Int. J. Syst. Evol. Microbiol.">
        <title>The Global Catalogue of Microorganisms (GCM) 10K type strain sequencing project: providing services to taxonomists for standard genome sequencing and annotation.</title>
        <authorList>
            <consortium name="The Broad Institute Genomics Platform"/>
            <consortium name="The Broad Institute Genome Sequencing Center for Infectious Disease"/>
            <person name="Wu L."/>
            <person name="Ma J."/>
        </authorList>
    </citation>
    <scope>NUCLEOTIDE SEQUENCE [LARGE SCALE GENOMIC DNA]</scope>
    <source>
        <strain evidence="2 3">PSR21</strain>
    </source>
</reference>
<dbReference type="Pfam" id="PF00085">
    <property type="entry name" value="Thioredoxin"/>
    <property type="match status" value="1"/>
</dbReference>
<proteinExistence type="predicted"/>
<evidence type="ECO:0000313" key="3">
    <source>
        <dbReference type="Proteomes" id="UP001596547"/>
    </source>
</evidence>